<feature type="compositionally biased region" description="Basic and acidic residues" evidence="1">
    <location>
        <begin position="47"/>
        <end position="58"/>
    </location>
</feature>
<dbReference type="EMBL" id="VHII01000018">
    <property type="protein sequence ID" value="KAF1376571.1"/>
    <property type="molecule type" value="Genomic_DNA"/>
</dbReference>
<evidence type="ECO:0000256" key="1">
    <source>
        <dbReference type="SAM" id="MobiDB-lite"/>
    </source>
</evidence>
<name>A0A6A5DSU5_PERFL</name>
<dbReference type="AlphaFoldDB" id="A0A6A5DSU5"/>
<keyword evidence="3" id="KW-1185">Reference proteome</keyword>
<reference evidence="2 3" key="1">
    <citation type="submission" date="2019-06" db="EMBL/GenBank/DDBJ databases">
        <title>A chromosome-scale genome assembly of the European perch, Perca fluviatilis.</title>
        <authorList>
            <person name="Roques C."/>
            <person name="Zahm M."/>
            <person name="Cabau C."/>
            <person name="Klopp C."/>
            <person name="Bouchez O."/>
            <person name="Donnadieu C."/>
            <person name="Kuhl H."/>
            <person name="Gislard M."/>
            <person name="Guendouz S."/>
            <person name="Journot L."/>
            <person name="Haffray P."/>
            <person name="Bestin A."/>
            <person name="Morvezen R."/>
            <person name="Feron R."/>
            <person name="Wen M."/>
            <person name="Jouanno E."/>
            <person name="Herpin A."/>
            <person name="Schartl M."/>
            <person name="Postlethwait J."/>
            <person name="Schaerlinger B."/>
            <person name="Chardard D."/>
            <person name="Lecocq T."/>
            <person name="Poncet C."/>
            <person name="Jaffrelo L."/>
            <person name="Lampietro C."/>
            <person name="Guiguen Y."/>
        </authorList>
    </citation>
    <scope>NUCLEOTIDE SEQUENCE [LARGE SCALE GENOMIC DNA]</scope>
    <source>
        <tissue evidence="2">Blood</tissue>
    </source>
</reference>
<proteinExistence type="predicted"/>
<dbReference type="Proteomes" id="UP000465112">
    <property type="component" value="Unassembled WGS sequence"/>
</dbReference>
<gene>
    <name evidence="2" type="ORF">PFLUV_G00212860</name>
</gene>
<protein>
    <submittedName>
        <fullName evidence="2">Uncharacterized protein</fullName>
    </submittedName>
</protein>
<comment type="caution">
    <text evidence="2">The sequence shown here is derived from an EMBL/GenBank/DDBJ whole genome shotgun (WGS) entry which is preliminary data.</text>
</comment>
<evidence type="ECO:0000313" key="3">
    <source>
        <dbReference type="Proteomes" id="UP000465112"/>
    </source>
</evidence>
<feature type="region of interest" description="Disordered" evidence="1">
    <location>
        <begin position="9"/>
        <end position="61"/>
    </location>
</feature>
<accession>A0A6A5DSU5</accession>
<sequence length="119" mass="13565">MDELQIHMELLGDDHQRSLTEHTAASSKQGELATGRIETGGKSRKHEGHEEQEAKTPEIPDPVCFWITAPQRIYNGSAPKDPLHPWNPSVQFGTQDWLDICDPDPRYFSTCFFWLPGFD</sequence>
<feature type="compositionally biased region" description="Basic and acidic residues" evidence="1">
    <location>
        <begin position="9"/>
        <end position="20"/>
    </location>
</feature>
<organism evidence="2 3">
    <name type="scientific">Perca fluviatilis</name>
    <name type="common">European perch</name>
    <dbReference type="NCBI Taxonomy" id="8168"/>
    <lineage>
        <taxon>Eukaryota</taxon>
        <taxon>Metazoa</taxon>
        <taxon>Chordata</taxon>
        <taxon>Craniata</taxon>
        <taxon>Vertebrata</taxon>
        <taxon>Euteleostomi</taxon>
        <taxon>Actinopterygii</taxon>
        <taxon>Neopterygii</taxon>
        <taxon>Teleostei</taxon>
        <taxon>Neoteleostei</taxon>
        <taxon>Acanthomorphata</taxon>
        <taxon>Eupercaria</taxon>
        <taxon>Perciformes</taxon>
        <taxon>Percoidei</taxon>
        <taxon>Percidae</taxon>
        <taxon>Percinae</taxon>
        <taxon>Perca</taxon>
    </lineage>
</organism>
<evidence type="ECO:0000313" key="2">
    <source>
        <dbReference type="EMBL" id="KAF1376571.1"/>
    </source>
</evidence>